<gene>
    <name evidence="9" type="primary">malQ_10</name>
    <name evidence="9" type="ORF">SDC9_116785</name>
</gene>
<dbReference type="PANTHER" id="PTHR32438">
    <property type="entry name" value="4-ALPHA-GLUCANOTRANSFERASE DPE1, CHLOROPLASTIC/AMYLOPLASTIC"/>
    <property type="match status" value="1"/>
</dbReference>
<comment type="caution">
    <text evidence="9">The sequence shown here is derived from an EMBL/GenBank/DDBJ whole genome shotgun (WGS) entry which is preliminary data.</text>
</comment>
<keyword evidence="6" id="KW-0119">Carbohydrate metabolism</keyword>
<keyword evidence="5 9" id="KW-0808">Transferase</keyword>
<reference evidence="9" key="1">
    <citation type="submission" date="2019-08" db="EMBL/GenBank/DDBJ databases">
        <authorList>
            <person name="Kucharzyk K."/>
            <person name="Murdoch R.W."/>
            <person name="Higgins S."/>
            <person name="Loffler F."/>
        </authorList>
    </citation>
    <scope>NUCLEOTIDE SEQUENCE</scope>
</reference>
<protein>
    <recommendedName>
        <fullName evidence="3">4-alpha-glucanotransferase</fullName>
        <ecNumber evidence="3">2.4.1.25</ecNumber>
    </recommendedName>
    <alternativeName>
        <fullName evidence="7">Amylomaltase</fullName>
    </alternativeName>
    <alternativeName>
        <fullName evidence="8">Disproportionating enzyme</fullName>
    </alternativeName>
</protein>
<evidence type="ECO:0000256" key="7">
    <source>
        <dbReference type="ARBA" id="ARBA00031423"/>
    </source>
</evidence>
<evidence type="ECO:0000256" key="3">
    <source>
        <dbReference type="ARBA" id="ARBA00012560"/>
    </source>
</evidence>
<dbReference type="SUPFAM" id="SSF51445">
    <property type="entry name" value="(Trans)glycosidases"/>
    <property type="match status" value="1"/>
</dbReference>
<dbReference type="PANTHER" id="PTHR32438:SF5">
    <property type="entry name" value="4-ALPHA-GLUCANOTRANSFERASE DPE1, CHLOROPLASTIC_AMYLOPLASTIC"/>
    <property type="match status" value="1"/>
</dbReference>
<evidence type="ECO:0000256" key="2">
    <source>
        <dbReference type="ARBA" id="ARBA00005684"/>
    </source>
</evidence>
<sequence>MNVLVFAFDAREDSDYLPHNYIRNSVVYTGNHDTQTVAGYLRTAPESEVEYARRYLKLDDKEGPALGFVRGAWASVSYLAVAPMQDLLGLDDSARFNTPSTLGDNWKWRMKKGALTQKVRSDLARLNETYRR</sequence>
<dbReference type="InterPro" id="IPR017853">
    <property type="entry name" value="GH"/>
</dbReference>
<evidence type="ECO:0000256" key="6">
    <source>
        <dbReference type="ARBA" id="ARBA00023277"/>
    </source>
</evidence>
<proteinExistence type="inferred from homology"/>
<dbReference type="EC" id="2.4.1.25" evidence="3"/>
<comment type="similarity">
    <text evidence="2">Belongs to the disproportionating enzyme family.</text>
</comment>
<dbReference type="GO" id="GO:0004134">
    <property type="term" value="F:4-alpha-glucanotransferase activity"/>
    <property type="evidence" value="ECO:0007669"/>
    <property type="project" value="UniProtKB-EC"/>
</dbReference>
<dbReference type="GO" id="GO:0005975">
    <property type="term" value="P:carbohydrate metabolic process"/>
    <property type="evidence" value="ECO:0007669"/>
    <property type="project" value="InterPro"/>
</dbReference>
<dbReference type="Gene3D" id="3.20.20.80">
    <property type="entry name" value="Glycosidases"/>
    <property type="match status" value="1"/>
</dbReference>
<comment type="catalytic activity">
    <reaction evidence="1">
        <text>Transfers a segment of a (1-&gt;4)-alpha-D-glucan to a new position in an acceptor, which may be glucose or a (1-&gt;4)-alpha-D-glucan.</text>
        <dbReference type="EC" id="2.4.1.25"/>
    </reaction>
</comment>
<evidence type="ECO:0000256" key="5">
    <source>
        <dbReference type="ARBA" id="ARBA00022679"/>
    </source>
</evidence>
<dbReference type="Pfam" id="PF02446">
    <property type="entry name" value="Glyco_hydro_77"/>
    <property type="match status" value="1"/>
</dbReference>
<evidence type="ECO:0000256" key="1">
    <source>
        <dbReference type="ARBA" id="ARBA00000439"/>
    </source>
</evidence>
<evidence type="ECO:0000256" key="8">
    <source>
        <dbReference type="ARBA" id="ARBA00031501"/>
    </source>
</evidence>
<evidence type="ECO:0000313" key="9">
    <source>
        <dbReference type="EMBL" id="MPM69837.1"/>
    </source>
</evidence>
<name>A0A645BXD3_9ZZZZ</name>
<evidence type="ECO:0000256" key="4">
    <source>
        <dbReference type="ARBA" id="ARBA00022676"/>
    </source>
</evidence>
<organism evidence="9">
    <name type="scientific">bioreactor metagenome</name>
    <dbReference type="NCBI Taxonomy" id="1076179"/>
    <lineage>
        <taxon>unclassified sequences</taxon>
        <taxon>metagenomes</taxon>
        <taxon>ecological metagenomes</taxon>
    </lineage>
</organism>
<keyword evidence="4 9" id="KW-0328">Glycosyltransferase</keyword>
<dbReference type="EMBL" id="VSSQ01023109">
    <property type="protein sequence ID" value="MPM69837.1"/>
    <property type="molecule type" value="Genomic_DNA"/>
</dbReference>
<accession>A0A645BXD3</accession>
<dbReference type="AlphaFoldDB" id="A0A645BXD3"/>
<dbReference type="InterPro" id="IPR003385">
    <property type="entry name" value="Glyco_hydro_77"/>
</dbReference>